<dbReference type="InterPro" id="IPR013752">
    <property type="entry name" value="KPA_reductase"/>
</dbReference>
<dbReference type="HOGENOM" id="CLU_031468_0_0_0"/>
<dbReference type="AlphaFoldDB" id="A3ZX86"/>
<dbReference type="InterPro" id="IPR013332">
    <property type="entry name" value="KPR_N"/>
</dbReference>
<dbReference type="InterPro" id="IPR013328">
    <property type="entry name" value="6PGD_dom2"/>
</dbReference>
<feature type="domain" description="Ketopantoate reductase C-terminal" evidence="11">
    <location>
        <begin position="178"/>
        <end position="323"/>
    </location>
</feature>
<proteinExistence type="inferred from homology"/>
<dbReference type="SUPFAM" id="SSF51735">
    <property type="entry name" value="NAD(P)-binding Rossmann-fold domains"/>
    <property type="match status" value="1"/>
</dbReference>
<dbReference type="GO" id="GO:0015940">
    <property type="term" value="P:pantothenate biosynthetic process"/>
    <property type="evidence" value="ECO:0007669"/>
    <property type="project" value="UniProtKB-UniPathway"/>
</dbReference>
<comment type="caution">
    <text evidence="12">The sequence shown here is derived from an EMBL/GenBank/DDBJ whole genome shotgun (WGS) entry which is preliminary data.</text>
</comment>
<evidence type="ECO:0000256" key="6">
    <source>
        <dbReference type="ARBA" id="ARBA00023002"/>
    </source>
</evidence>
<evidence type="ECO:0000256" key="4">
    <source>
        <dbReference type="ARBA" id="ARBA00019465"/>
    </source>
</evidence>
<dbReference type="GO" id="GO:0008677">
    <property type="term" value="F:2-dehydropantoate 2-reductase activity"/>
    <property type="evidence" value="ECO:0007669"/>
    <property type="project" value="UniProtKB-EC"/>
</dbReference>
<sequence>MRTLIVGVGAIGGLIAARLRAAGLPVWLATRDDQSATLLRRNGLRLTTANEDVAVDTPNVAELKSYLGQASFDLIVLATKAHDALNIAPTLLALLAREGVLLPLQNGSIPWLLGQKLGNEKILGGISNFGATMIKPGEYEQRNQGNLLIGELTGGDSERTQCIRRWLGQAIDVRVSQNFIGAVWAKLLLNCSVTTLGAIAGQTMRQYVATDDGRELFQRTYDEALSVALASGVRPERMIVEPIPPGWNERGVMNCDVKNCEYDAWLQQLLDGYGDLKPSMLQDFEHRRQTEIMFINGHVVHLGKMFPIPTPVNAAIVSTVIAIEQGHVVSDLLLLGEILHASS</sequence>
<dbReference type="InterPro" id="IPR003710">
    <property type="entry name" value="ApbA"/>
</dbReference>
<evidence type="ECO:0000256" key="9">
    <source>
        <dbReference type="RuleBase" id="RU362068"/>
    </source>
</evidence>
<dbReference type="STRING" id="314230.DSM3645_27863"/>
<dbReference type="NCBIfam" id="TIGR00745">
    <property type="entry name" value="apbA_panE"/>
    <property type="match status" value="1"/>
</dbReference>
<dbReference type="InterPro" id="IPR051402">
    <property type="entry name" value="KPR-Related"/>
</dbReference>
<dbReference type="PANTHER" id="PTHR21708:SF26">
    <property type="entry name" value="2-DEHYDROPANTOATE 2-REDUCTASE"/>
    <property type="match status" value="1"/>
</dbReference>
<dbReference type="PANTHER" id="PTHR21708">
    <property type="entry name" value="PROBABLE 2-DEHYDROPANTOATE 2-REDUCTASE"/>
    <property type="match status" value="1"/>
</dbReference>
<dbReference type="Pfam" id="PF02558">
    <property type="entry name" value="ApbA"/>
    <property type="match status" value="1"/>
</dbReference>
<comment type="catalytic activity">
    <reaction evidence="8 9">
        <text>(R)-pantoate + NADP(+) = 2-dehydropantoate + NADPH + H(+)</text>
        <dbReference type="Rhea" id="RHEA:16233"/>
        <dbReference type="ChEBI" id="CHEBI:11561"/>
        <dbReference type="ChEBI" id="CHEBI:15378"/>
        <dbReference type="ChEBI" id="CHEBI:15980"/>
        <dbReference type="ChEBI" id="CHEBI:57783"/>
        <dbReference type="ChEBI" id="CHEBI:58349"/>
        <dbReference type="EC" id="1.1.1.169"/>
    </reaction>
</comment>
<keyword evidence="6 9" id="KW-0560">Oxidoreductase</keyword>
<dbReference type="InterPro" id="IPR008927">
    <property type="entry name" value="6-PGluconate_DH-like_C_sf"/>
</dbReference>
<evidence type="ECO:0000259" key="10">
    <source>
        <dbReference type="Pfam" id="PF02558"/>
    </source>
</evidence>
<dbReference type="RefSeq" id="WP_002653466.1">
    <property type="nucleotide sequence ID" value="NZ_CH672376.1"/>
</dbReference>
<evidence type="ECO:0000256" key="8">
    <source>
        <dbReference type="ARBA" id="ARBA00048793"/>
    </source>
</evidence>
<dbReference type="UniPathway" id="UPA00028">
    <property type="reaction ID" value="UER00004"/>
</dbReference>
<dbReference type="InterPro" id="IPR036291">
    <property type="entry name" value="NAD(P)-bd_dom_sf"/>
</dbReference>
<gene>
    <name evidence="12" type="ORF">DSM3645_27863</name>
</gene>
<dbReference type="SUPFAM" id="SSF48179">
    <property type="entry name" value="6-phosphogluconate dehydrogenase C-terminal domain-like"/>
    <property type="match status" value="1"/>
</dbReference>
<comment type="pathway">
    <text evidence="1 9">Cofactor biosynthesis; (R)-pantothenate biosynthesis; (R)-pantoate from 3-methyl-2-oxobutanoate: step 2/2.</text>
</comment>
<comment type="similarity">
    <text evidence="2 9">Belongs to the ketopantoate reductase family.</text>
</comment>
<dbReference type="OrthoDB" id="9800163at2"/>
<organism evidence="12 13">
    <name type="scientific">Blastopirellula marina DSM 3645</name>
    <dbReference type="NCBI Taxonomy" id="314230"/>
    <lineage>
        <taxon>Bacteria</taxon>
        <taxon>Pseudomonadati</taxon>
        <taxon>Planctomycetota</taxon>
        <taxon>Planctomycetia</taxon>
        <taxon>Pirellulales</taxon>
        <taxon>Pirellulaceae</taxon>
        <taxon>Blastopirellula</taxon>
    </lineage>
</organism>
<dbReference type="Proteomes" id="UP000004358">
    <property type="component" value="Unassembled WGS sequence"/>
</dbReference>
<dbReference type="EMBL" id="AANZ01000017">
    <property type="protein sequence ID" value="EAQ78971.1"/>
    <property type="molecule type" value="Genomic_DNA"/>
</dbReference>
<evidence type="ECO:0000313" key="12">
    <source>
        <dbReference type="EMBL" id="EAQ78971.1"/>
    </source>
</evidence>
<dbReference type="GO" id="GO:0005737">
    <property type="term" value="C:cytoplasm"/>
    <property type="evidence" value="ECO:0007669"/>
    <property type="project" value="TreeGrafter"/>
</dbReference>
<comment type="function">
    <text evidence="9">Catalyzes the NADPH-dependent reduction of ketopantoate into pantoic acid.</text>
</comment>
<evidence type="ECO:0000256" key="5">
    <source>
        <dbReference type="ARBA" id="ARBA00022857"/>
    </source>
</evidence>
<dbReference type="EC" id="1.1.1.169" evidence="3 9"/>
<evidence type="ECO:0000256" key="2">
    <source>
        <dbReference type="ARBA" id="ARBA00007870"/>
    </source>
</evidence>
<feature type="domain" description="Ketopantoate reductase N-terminal" evidence="10">
    <location>
        <begin position="4"/>
        <end position="153"/>
    </location>
</feature>
<keyword evidence="5 9" id="KW-0521">NADP</keyword>
<dbReference type="Gene3D" id="1.10.1040.10">
    <property type="entry name" value="N-(1-d-carboxylethyl)-l-norvaline Dehydrogenase, domain 2"/>
    <property type="match status" value="1"/>
</dbReference>
<evidence type="ECO:0000256" key="3">
    <source>
        <dbReference type="ARBA" id="ARBA00013014"/>
    </source>
</evidence>
<dbReference type="Pfam" id="PF08546">
    <property type="entry name" value="ApbA_C"/>
    <property type="match status" value="1"/>
</dbReference>
<protein>
    <recommendedName>
        <fullName evidence="4 9">2-dehydropantoate 2-reductase</fullName>
        <ecNumber evidence="3 9">1.1.1.169</ecNumber>
    </recommendedName>
    <alternativeName>
        <fullName evidence="7 9">Ketopantoate reductase</fullName>
    </alternativeName>
</protein>
<accession>A3ZX86</accession>
<dbReference type="Gene3D" id="3.40.50.720">
    <property type="entry name" value="NAD(P)-binding Rossmann-like Domain"/>
    <property type="match status" value="1"/>
</dbReference>
<evidence type="ECO:0000256" key="7">
    <source>
        <dbReference type="ARBA" id="ARBA00032024"/>
    </source>
</evidence>
<dbReference type="eggNOG" id="COG1893">
    <property type="taxonomic scope" value="Bacteria"/>
</dbReference>
<name>A3ZX86_9BACT</name>
<evidence type="ECO:0000256" key="1">
    <source>
        <dbReference type="ARBA" id="ARBA00004994"/>
    </source>
</evidence>
<keyword evidence="9" id="KW-0566">Pantothenate biosynthesis</keyword>
<reference evidence="12 13" key="1">
    <citation type="submission" date="2006-02" db="EMBL/GenBank/DDBJ databases">
        <authorList>
            <person name="Amann R."/>
            <person name="Ferriera S."/>
            <person name="Johnson J."/>
            <person name="Kravitz S."/>
            <person name="Halpern A."/>
            <person name="Remington K."/>
            <person name="Beeson K."/>
            <person name="Tran B."/>
            <person name="Rogers Y.-H."/>
            <person name="Friedman R."/>
            <person name="Venter J.C."/>
        </authorList>
    </citation>
    <scope>NUCLEOTIDE SEQUENCE [LARGE SCALE GENOMIC DNA]</scope>
    <source>
        <strain evidence="12 13">DSM 3645</strain>
    </source>
</reference>
<evidence type="ECO:0000313" key="13">
    <source>
        <dbReference type="Proteomes" id="UP000004358"/>
    </source>
</evidence>
<evidence type="ECO:0000259" key="11">
    <source>
        <dbReference type="Pfam" id="PF08546"/>
    </source>
</evidence>